<dbReference type="PANTHER" id="PTHR33143:SF3">
    <property type="entry name" value="VQ MOTIF-CONTAINING PROTEIN 17-RELATED"/>
    <property type="match status" value="1"/>
</dbReference>
<gene>
    <name evidence="3" type="ORF">HU200_006691</name>
</gene>
<evidence type="ECO:0000313" key="3">
    <source>
        <dbReference type="EMBL" id="KAF8769188.1"/>
    </source>
</evidence>
<keyword evidence="4" id="KW-1185">Reference proteome</keyword>
<dbReference type="InterPro" id="IPR039607">
    <property type="entry name" value="VQ_8/17/18/20/21/25"/>
</dbReference>
<feature type="compositionally biased region" description="Low complexity" evidence="1">
    <location>
        <begin position="11"/>
        <end position="23"/>
    </location>
</feature>
<organism evidence="3 4">
    <name type="scientific">Digitaria exilis</name>
    <dbReference type="NCBI Taxonomy" id="1010633"/>
    <lineage>
        <taxon>Eukaryota</taxon>
        <taxon>Viridiplantae</taxon>
        <taxon>Streptophyta</taxon>
        <taxon>Embryophyta</taxon>
        <taxon>Tracheophyta</taxon>
        <taxon>Spermatophyta</taxon>
        <taxon>Magnoliopsida</taxon>
        <taxon>Liliopsida</taxon>
        <taxon>Poales</taxon>
        <taxon>Poaceae</taxon>
        <taxon>PACMAD clade</taxon>
        <taxon>Panicoideae</taxon>
        <taxon>Panicodae</taxon>
        <taxon>Paniceae</taxon>
        <taxon>Anthephorinae</taxon>
        <taxon>Digitaria</taxon>
    </lineage>
</organism>
<protein>
    <recommendedName>
        <fullName evidence="2">VQ domain-containing protein</fullName>
    </recommendedName>
</protein>
<evidence type="ECO:0000256" key="1">
    <source>
        <dbReference type="SAM" id="MobiDB-lite"/>
    </source>
</evidence>
<dbReference type="InterPro" id="IPR008889">
    <property type="entry name" value="VQ"/>
</dbReference>
<dbReference type="GO" id="GO:0005634">
    <property type="term" value="C:nucleus"/>
    <property type="evidence" value="ECO:0007669"/>
    <property type="project" value="TreeGrafter"/>
</dbReference>
<dbReference type="Proteomes" id="UP000636709">
    <property type="component" value="Unassembled WGS sequence"/>
</dbReference>
<sequence>MKMKHAAKLPSRGSASSSPANSAHRLSSHSIAKAPPRKIRIIHVLAPEVIKTEARHFRDLVQRLTGMPPSPNSSGAAASTEDASSSPPPHQDSSSCDSSARDAATAVQSLKVKEEPAETSSGDEGGGFLRALELDGCNNDMFFRGLEDFLNMDDMDAAFNF</sequence>
<reference evidence="3" key="1">
    <citation type="submission" date="2020-07" db="EMBL/GenBank/DDBJ databases">
        <title>Genome sequence and genetic diversity analysis of an under-domesticated orphan crop, white fonio (Digitaria exilis).</title>
        <authorList>
            <person name="Bennetzen J.L."/>
            <person name="Chen S."/>
            <person name="Ma X."/>
            <person name="Wang X."/>
            <person name="Yssel A.E.J."/>
            <person name="Chaluvadi S.R."/>
            <person name="Johnson M."/>
            <person name="Gangashetty P."/>
            <person name="Hamidou F."/>
            <person name="Sanogo M.D."/>
            <person name="Zwaenepoel A."/>
            <person name="Wallace J."/>
            <person name="Van De Peer Y."/>
            <person name="Van Deynze A."/>
        </authorList>
    </citation>
    <scope>NUCLEOTIDE SEQUENCE</scope>
    <source>
        <tissue evidence="3">Leaves</tissue>
    </source>
</reference>
<feature type="region of interest" description="Disordered" evidence="1">
    <location>
        <begin position="1"/>
        <end position="38"/>
    </location>
</feature>
<dbReference type="PANTHER" id="PTHR33143">
    <property type="entry name" value="F16F4.1 PROTEIN-RELATED"/>
    <property type="match status" value="1"/>
</dbReference>
<feature type="region of interest" description="Disordered" evidence="1">
    <location>
        <begin position="60"/>
        <end position="126"/>
    </location>
</feature>
<dbReference type="EMBL" id="JACEFO010000450">
    <property type="protein sequence ID" value="KAF8769188.1"/>
    <property type="molecule type" value="Genomic_DNA"/>
</dbReference>
<feature type="domain" description="VQ" evidence="2">
    <location>
        <begin position="46"/>
        <end position="71"/>
    </location>
</feature>
<proteinExistence type="predicted"/>
<dbReference type="Pfam" id="PF05678">
    <property type="entry name" value="VQ"/>
    <property type="match status" value="1"/>
</dbReference>
<comment type="caution">
    <text evidence="3">The sequence shown here is derived from an EMBL/GenBank/DDBJ whole genome shotgun (WGS) entry which is preliminary data.</text>
</comment>
<name>A0A835KRP9_9POAL</name>
<dbReference type="OrthoDB" id="693437at2759"/>
<accession>A0A835KRP9</accession>
<evidence type="ECO:0000313" key="4">
    <source>
        <dbReference type="Proteomes" id="UP000636709"/>
    </source>
</evidence>
<dbReference type="AlphaFoldDB" id="A0A835KRP9"/>
<feature type="compositionally biased region" description="Low complexity" evidence="1">
    <location>
        <begin position="72"/>
        <end position="104"/>
    </location>
</feature>
<evidence type="ECO:0000259" key="2">
    <source>
        <dbReference type="Pfam" id="PF05678"/>
    </source>
</evidence>